<name>A0AAD9VA05_ACRCE</name>
<dbReference type="Proteomes" id="UP001249851">
    <property type="component" value="Unassembled WGS sequence"/>
</dbReference>
<keyword evidence="2" id="KW-1185">Reference proteome</keyword>
<accession>A0AAD9VA05</accession>
<gene>
    <name evidence="1" type="ORF">P5673_009438</name>
</gene>
<reference evidence="1" key="1">
    <citation type="journal article" date="2023" name="G3 (Bethesda)">
        <title>Whole genome assembly and annotation of the endangered Caribbean coral Acropora cervicornis.</title>
        <authorList>
            <person name="Selwyn J.D."/>
            <person name="Vollmer S.V."/>
        </authorList>
    </citation>
    <scope>NUCLEOTIDE SEQUENCE</scope>
    <source>
        <strain evidence="1">K2</strain>
    </source>
</reference>
<dbReference type="SUPFAM" id="SSF48371">
    <property type="entry name" value="ARM repeat"/>
    <property type="match status" value="1"/>
</dbReference>
<organism evidence="1 2">
    <name type="scientific">Acropora cervicornis</name>
    <name type="common">Staghorn coral</name>
    <dbReference type="NCBI Taxonomy" id="6130"/>
    <lineage>
        <taxon>Eukaryota</taxon>
        <taxon>Metazoa</taxon>
        <taxon>Cnidaria</taxon>
        <taxon>Anthozoa</taxon>
        <taxon>Hexacorallia</taxon>
        <taxon>Scleractinia</taxon>
        <taxon>Astrocoeniina</taxon>
        <taxon>Acroporidae</taxon>
        <taxon>Acropora</taxon>
    </lineage>
</organism>
<dbReference type="PANTHER" id="PTHR46270:SF2">
    <property type="entry name" value="TIR DOMAIN-CONTAINING PROTEIN"/>
    <property type="match status" value="1"/>
</dbReference>
<reference evidence="1" key="2">
    <citation type="journal article" date="2023" name="Science">
        <title>Genomic signatures of disease resistance in endangered staghorn corals.</title>
        <authorList>
            <person name="Vollmer S.V."/>
            <person name="Selwyn J.D."/>
            <person name="Despard B.A."/>
            <person name="Roesel C.L."/>
        </authorList>
    </citation>
    <scope>NUCLEOTIDE SEQUENCE</scope>
    <source>
        <strain evidence="1">K2</strain>
    </source>
</reference>
<dbReference type="PANTHER" id="PTHR46270">
    <property type="entry name" value="ARMADILLO-TYPE FOLD-RELATED"/>
    <property type="match status" value="1"/>
</dbReference>
<dbReference type="InterPro" id="IPR016024">
    <property type="entry name" value="ARM-type_fold"/>
</dbReference>
<evidence type="ECO:0000313" key="2">
    <source>
        <dbReference type="Proteomes" id="UP001249851"/>
    </source>
</evidence>
<proteinExistence type="predicted"/>
<evidence type="ECO:0000313" key="1">
    <source>
        <dbReference type="EMBL" id="KAK2566761.1"/>
    </source>
</evidence>
<protein>
    <submittedName>
        <fullName evidence="1">Uncharacterized protein</fullName>
    </submittedName>
</protein>
<dbReference type="InterPro" id="IPR011989">
    <property type="entry name" value="ARM-like"/>
</dbReference>
<sequence length="358" mass="40046">MEVLRSLYQKYPNVFSFEEQTNSEVKWAVKVIYSISLAILNFSDLRDKFCEACGRAGVVKECLKLLEGLKMCTHDFSDTRAILEGPKGTKNRFSRIGSVGFEVLGVIYNLSKSIVNKKYFDSCGAVETLLSFYGTPISEYRMTALLCLAYLVDEMNNHLIMATEEAIKDLLELLEGACNSNTRRSLGFSAEEIAYGLRYVASHDGNKKMIGQLGGISVLAAMLKDATDQGEKSAAANALYVLSFDKENKDIIKDDSDIMGLLRNLQHSGDKAIRQAMSGVIWEIAGKEEHKPKSSEAEYAYELRKKIIPLMMEENYKPDGWLGLILGTKLYMHFEKDPHEGIQQLLKEILNAIAADIC</sequence>
<dbReference type="Gene3D" id="1.25.10.10">
    <property type="entry name" value="Leucine-rich Repeat Variant"/>
    <property type="match status" value="1"/>
</dbReference>
<dbReference type="AlphaFoldDB" id="A0AAD9VA05"/>
<dbReference type="EMBL" id="JARQWQ010000016">
    <property type="protein sequence ID" value="KAK2566761.1"/>
    <property type="molecule type" value="Genomic_DNA"/>
</dbReference>
<comment type="caution">
    <text evidence="1">The sequence shown here is derived from an EMBL/GenBank/DDBJ whole genome shotgun (WGS) entry which is preliminary data.</text>
</comment>